<accession>A0A0F9NV49</accession>
<dbReference type="AlphaFoldDB" id="A0A0F9NV49"/>
<proteinExistence type="predicted"/>
<dbReference type="EMBL" id="LAZR01003125">
    <property type="protein sequence ID" value="KKN21719.1"/>
    <property type="molecule type" value="Genomic_DNA"/>
</dbReference>
<name>A0A0F9NV49_9ZZZZ</name>
<organism evidence="1">
    <name type="scientific">marine sediment metagenome</name>
    <dbReference type="NCBI Taxonomy" id="412755"/>
    <lineage>
        <taxon>unclassified sequences</taxon>
        <taxon>metagenomes</taxon>
        <taxon>ecological metagenomes</taxon>
    </lineage>
</organism>
<comment type="caution">
    <text evidence="1">The sequence shown here is derived from an EMBL/GenBank/DDBJ whole genome shotgun (WGS) entry which is preliminary data.</text>
</comment>
<evidence type="ECO:0000313" key="1">
    <source>
        <dbReference type="EMBL" id="KKN21719.1"/>
    </source>
</evidence>
<reference evidence="1" key="1">
    <citation type="journal article" date="2015" name="Nature">
        <title>Complex archaea that bridge the gap between prokaryotes and eukaryotes.</title>
        <authorList>
            <person name="Spang A."/>
            <person name="Saw J.H."/>
            <person name="Jorgensen S.L."/>
            <person name="Zaremba-Niedzwiedzka K."/>
            <person name="Martijn J."/>
            <person name="Lind A.E."/>
            <person name="van Eijk R."/>
            <person name="Schleper C."/>
            <person name="Guy L."/>
            <person name="Ettema T.J."/>
        </authorList>
    </citation>
    <scope>NUCLEOTIDE SEQUENCE</scope>
</reference>
<protein>
    <submittedName>
        <fullName evidence="1">Uncharacterized protein</fullName>
    </submittedName>
</protein>
<sequence>MAEKILYEKDGVGFHLLILDDDLYPDSVVIIKEDRAGQFPINTLLPKEAIIQAAQKLKED</sequence>
<gene>
    <name evidence="1" type="ORF">LCGC14_0922590</name>
</gene>